<sequence>MGSQKERRTNMMNLIEKIESTQLKKDIPFFAQGDYVTVMSKVIEGEKERVQSFSGIVISRKGRGINESFIVRKISYGEGIERNFKLHSPAIEKIIVERKAPKIRRAKLYYLRKQKGKEAMLGIK</sequence>
<keyword evidence="3 5" id="KW-0687">Ribonucleoprotein</keyword>
<proteinExistence type="inferred from homology"/>
<protein>
    <recommendedName>
        <fullName evidence="4 5">Large ribosomal subunit protein bL19</fullName>
    </recommendedName>
</protein>
<reference evidence="7 8" key="1">
    <citation type="journal article" date="2008" name="Biol. Direct">
        <title>Complete genome sequence of the extremely acidophilic methanotroph isolate V4, Methylacidiphilum infernorum, a representative of the bacterial phylum Verrucomicrobia.</title>
        <authorList>
            <person name="Hou S."/>
            <person name="Makarova K.S."/>
            <person name="Saw J.H."/>
            <person name="Senin P."/>
            <person name="Ly B.V."/>
            <person name="Zhou Z."/>
            <person name="Ren Y."/>
            <person name="Wang J."/>
            <person name="Galperin M.Y."/>
            <person name="Omelchenko M.V."/>
            <person name="Wolf Y.I."/>
            <person name="Yutin N."/>
            <person name="Koonin E.V."/>
            <person name="Stott M.B."/>
            <person name="Mountain B.W."/>
            <person name="Crowe M.A."/>
            <person name="Smirnova A.V."/>
            <person name="Dunfield P.F."/>
            <person name="Feng L."/>
            <person name="Wang L."/>
            <person name="Alam M."/>
        </authorList>
    </citation>
    <scope>NUCLEOTIDE SEQUENCE [LARGE SCALE GENOMIC DNA]</scope>
    <source>
        <strain evidence="8">Isolate V4</strain>
    </source>
</reference>
<accession>B3DVH4</accession>
<dbReference type="STRING" id="481448.Minf_1273"/>
<dbReference type="HOGENOM" id="CLU_103507_2_1_0"/>
<dbReference type="AlphaFoldDB" id="B3DVH4"/>
<name>B3DVH4_METI4</name>
<dbReference type="NCBIfam" id="TIGR01024">
    <property type="entry name" value="rplS_bact"/>
    <property type="match status" value="1"/>
</dbReference>
<keyword evidence="2 5" id="KW-0689">Ribosomal protein</keyword>
<dbReference type="PANTHER" id="PTHR15680:SF9">
    <property type="entry name" value="LARGE RIBOSOMAL SUBUNIT PROTEIN BL19M"/>
    <property type="match status" value="1"/>
</dbReference>
<evidence type="ECO:0000256" key="1">
    <source>
        <dbReference type="ARBA" id="ARBA00005781"/>
    </source>
</evidence>
<evidence type="ECO:0000256" key="4">
    <source>
        <dbReference type="ARBA" id="ARBA00035171"/>
    </source>
</evidence>
<dbReference type="PRINTS" id="PR00061">
    <property type="entry name" value="RIBOSOMALL19"/>
</dbReference>
<dbReference type="SUPFAM" id="SSF50104">
    <property type="entry name" value="Translation proteins SH3-like domain"/>
    <property type="match status" value="1"/>
</dbReference>
<dbReference type="GO" id="GO:0006412">
    <property type="term" value="P:translation"/>
    <property type="evidence" value="ECO:0007669"/>
    <property type="project" value="UniProtKB-UniRule"/>
</dbReference>
<organism evidence="7 8">
    <name type="scientific">Methylacidiphilum infernorum (isolate V4)</name>
    <name type="common">Methylokorus infernorum (strain V4)</name>
    <dbReference type="NCBI Taxonomy" id="481448"/>
    <lineage>
        <taxon>Bacteria</taxon>
        <taxon>Pseudomonadati</taxon>
        <taxon>Verrucomicrobiota</taxon>
        <taxon>Methylacidiphilae</taxon>
        <taxon>Methylacidiphilales</taxon>
        <taxon>Methylacidiphilaceae</taxon>
        <taxon>Methylacidiphilum (ex Ratnadevi et al. 2023)</taxon>
    </lineage>
</organism>
<dbReference type="Pfam" id="PF01245">
    <property type="entry name" value="Ribosomal_L19"/>
    <property type="match status" value="1"/>
</dbReference>
<dbReference type="InterPro" id="IPR008991">
    <property type="entry name" value="Translation_prot_SH3-like_sf"/>
</dbReference>
<dbReference type="PANTHER" id="PTHR15680">
    <property type="entry name" value="RIBOSOMAL PROTEIN L19"/>
    <property type="match status" value="1"/>
</dbReference>
<evidence type="ECO:0000256" key="5">
    <source>
        <dbReference type="HAMAP-Rule" id="MF_00402"/>
    </source>
</evidence>
<dbReference type="GO" id="GO:0003735">
    <property type="term" value="F:structural constituent of ribosome"/>
    <property type="evidence" value="ECO:0007669"/>
    <property type="project" value="InterPro"/>
</dbReference>
<evidence type="ECO:0000313" key="8">
    <source>
        <dbReference type="Proteomes" id="UP000009149"/>
    </source>
</evidence>
<dbReference type="InterPro" id="IPR038657">
    <property type="entry name" value="Ribosomal_bL19_sf"/>
</dbReference>
<dbReference type="Proteomes" id="UP000009149">
    <property type="component" value="Chromosome"/>
</dbReference>
<comment type="similarity">
    <text evidence="1 5 6">Belongs to the bacterial ribosomal protein bL19 family.</text>
</comment>
<dbReference type="KEGG" id="min:Minf_1273"/>
<evidence type="ECO:0000256" key="2">
    <source>
        <dbReference type="ARBA" id="ARBA00022980"/>
    </source>
</evidence>
<comment type="function">
    <text evidence="5 6">This protein is located at the 30S-50S ribosomal subunit interface and may play a role in the structure and function of the aminoacyl-tRNA binding site.</text>
</comment>
<evidence type="ECO:0000313" key="7">
    <source>
        <dbReference type="EMBL" id="ACD83327.1"/>
    </source>
</evidence>
<dbReference type="EMBL" id="CP000975">
    <property type="protein sequence ID" value="ACD83327.1"/>
    <property type="molecule type" value="Genomic_DNA"/>
</dbReference>
<evidence type="ECO:0000256" key="6">
    <source>
        <dbReference type="RuleBase" id="RU000559"/>
    </source>
</evidence>
<dbReference type="PIRSF" id="PIRSF002191">
    <property type="entry name" value="Ribosomal_L19"/>
    <property type="match status" value="1"/>
</dbReference>
<dbReference type="Gene3D" id="2.30.30.790">
    <property type="match status" value="1"/>
</dbReference>
<evidence type="ECO:0000256" key="3">
    <source>
        <dbReference type="ARBA" id="ARBA00023274"/>
    </source>
</evidence>
<dbReference type="HAMAP" id="MF_00402">
    <property type="entry name" value="Ribosomal_bL19"/>
    <property type="match status" value="1"/>
</dbReference>
<dbReference type="eggNOG" id="COG0335">
    <property type="taxonomic scope" value="Bacteria"/>
</dbReference>
<gene>
    <name evidence="5 7" type="primary">rplS</name>
    <name evidence="7" type="ordered locus">Minf_1273</name>
</gene>
<dbReference type="InterPro" id="IPR001857">
    <property type="entry name" value="Ribosomal_bL19"/>
</dbReference>
<dbReference type="GO" id="GO:0022625">
    <property type="term" value="C:cytosolic large ribosomal subunit"/>
    <property type="evidence" value="ECO:0007669"/>
    <property type="project" value="TreeGrafter"/>
</dbReference>